<dbReference type="PANTHER" id="PTHR12822:SF5">
    <property type="entry name" value="PROTEIN YIP"/>
    <property type="match status" value="1"/>
</dbReference>
<name>A0A8S0UQQ3_OLEEU</name>
<protein>
    <recommendedName>
        <fullName evidence="6">Protein YIP</fullName>
    </recommendedName>
</protein>
<evidence type="ECO:0000259" key="8">
    <source>
        <dbReference type="Pfam" id="PF04893"/>
    </source>
</evidence>
<evidence type="ECO:0000256" key="7">
    <source>
        <dbReference type="SAM" id="MobiDB-lite"/>
    </source>
</evidence>
<organism evidence="9 10">
    <name type="scientific">Olea europaea subsp. europaea</name>
    <dbReference type="NCBI Taxonomy" id="158383"/>
    <lineage>
        <taxon>Eukaryota</taxon>
        <taxon>Viridiplantae</taxon>
        <taxon>Streptophyta</taxon>
        <taxon>Embryophyta</taxon>
        <taxon>Tracheophyta</taxon>
        <taxon>Spermatophyta</taxon>
        <taxon>Magnoliopsida</taxon>
        <taxon>eudicotyledons</taxon>
        <taxon>Gunneridae</taxon>
        <taxon>Pentapetalae</taxon>
        <taxon>asterids</taxon>
        <taxon>lamiids</taxon>
        <taxon>Lamiales</taxon>
        <taxon>Oleaceae</taxon>
        <taxon>Oleeae</taxon>
        <taxon>Olea</taxon>
    </lineage>
</organism>
<dbReference type="Gramene" id="OE9A110229T6">
    <property type="protein sequence ID" value="OE9A110229C6"/>
    <property type="gene ID" value="OE9A110229"/>
</dbReference>
<comment type="subcellular location">
    <subcellularLocation>
        <location evidence="6">Golgi apparatus membrane</location>
        <topology evidence="6">Multi-pass membrane protein</topology>
    </subcellularLocation>
    <subcellularLocation>
        <location evidence="1">Membrane</location>
        <topology evidence="1">Multi-pass membrane protein</topology>
    </subcellularLocation>
</comment>
<evidence type="ECO:0000256" key="4">
    <source>
        <dbReference type="ARBA" id="ARBA00022989"/>
    </source>
</evidence>
<comment type="caution">
    <text evidence="9">The sequence shown here is derived from an EMBL/GenBank/DDBJ whole genome shotgun (WGS) entry which is preliminary data.</text>
</comment>
<gene>
    <name evidence="9" type="ORF">OLEA9_A110229</name>
</gene>
<dbReference type="Pfam" id="PF04893">
    <property type="entry name" value="Yip1"/>
    <property type="match status" value="1"/>
</dbReference>
<keyword evidence="10" id="KW-1185">Reference proteome</keyword>
<evidence type="ECO:0000256" key="5">
    <source>
        <dbReference type="ARBA" id="ARBA00023136"/>
    </source>
</evidence>
<dbReference type="InterPro" id="IPR006977">
    <property type="entry name" value="Yip1_dom"/>
</dbReference>
<dbReference type="PANTHER" id="PTHR12822">
    <property type="entry name" value="PROTEIN YIPF"/>
    <property type="match status" value="1"/>
</dbReference>
<feature type="transmembrane region" description="Helical" evidence="6">
    <location>
        <begin position="115"/>
        <end position="135"/>
    </location>
</feature>
<proteinExistence type="inferred from homology"/>
<dbReference type="InterPro" id="IPR039765">
    <property type="entry name" value="Yip5/YIPF1/YIPF2"/>
</dbReference>
<keyword evidence="3 6" id="KW-0812">Transmembrane</keyword>
<dbReference type="OrthoDB" id="10256463at2759"/>
<evidence type="ECO:0000256" key="1">
    <source>
        <dbReference type="ARBA" id="ARBA00004141"/>
    </source>
</evidence>
<dbReference type="GO" id="GO:0000139">
    <property type="term" value="C:Golgi membrane"/>
    <property type="evidence" value="ECO:0007669"/>
    <property type="project" value="UniProtKB-SubCell"/>
</dbReference>
<dbReference type="GO" id="GO:0031267">
    <property type="term" value="F:small GTPase binding"/>
    <property type="evidence" value="ECO:0007669"/>
    <property type="project" value="InterPro"/>
</dbReference>
<feature type="domain" description="Yip1" evidence="8">
    <location>
        <begin position="101"/>
        <end position="211"/>
    </location>
</feature>
<accession>A0A8S0UQQ3</accession>
<evidence type="ECO:0000256" key="6">
    <source>
        <dbReference type="RuleBase" id="RU361264"/>
    </source>
</evidence>
<evidence type="ECO:0000313" key="9">
    <source>
        <dbReference type="EMBL" id="CAA3020572.1"/>
    </source>
</evidence>
<feature type="compositionally biased region" description="Polar residues" evidence="7">
    <location>
        <begin position="41"/>
        <end position="57"/>
    </location>
</feature>
<evidence type="ECO:0000313" key="10">
    <source>
        <dbReference type="Proteomes" id="UP000594638"/>
    </source>
</evidence>
<comment type="similarity">
    <text evidence="2 6">Belongs to the YIP1 family.</text>
</comment>
<feature type="transmembrane region" description="Helical" evidence="6">
    <location>
        <begin position="197"/>
        <end position="217"/>
    </location>
</feature>
<keyword evidence="4 6" id="KW-1133">Transmembrane helix</keyword>
<sequence length="268" mass="29810">MDESFSNLPTSYLLGSVPAVVSEEKTPSSQEVPGANLQIFPPNNSASRGTGYQTLGGTSDGDEQQSTNNWKGVFSISSYTQYFNVDTDVVLNRLISSLYPISGDFFSKIDANPDLYGLVWISTTLVFAIASLGNCATYLMHRRSDHSTSWTFDVSYLNVAACSIYGYVLIVPLAYYFLLQYLGSNASLIRFWCLWGYSLFIFILSSVRICACSVFVFSDKLIMGHSIQELCPALANRKATKLYVFICQMILHNTCSTSDKTFSWKVLL</sequence>
<dbReference type="AlphaFoldDB" id="A0A8S0UQQ3"/>
<feature type="region of interest" description="Disordered" evidence="7">
    <location>
        <begin position="24"/>
        <end position="66"/>
    </location>
</feature>
<dbReference type="Proteomes" id="UP000594638">
    <property type="component" value="Unassembled WGS sequence"/>
</dbReference>
<evidence type="ECO:0000256" key="3">
    <source>
        <dbReference type="ARBA" id="ARBA00022692"/>
    </source>
</evidence>
<keyword evidence="5 6" id="KW-0472">Membrane</keyword>
<comment type="caution">
    <text evidence="6">Lacks conserved residue(s) required for the propagation of feature annotation.</text>
</comment>
<dbReference type="GO" id="GO:0016192">
    <property type="term" value="P:vesicle-mediated transport"/>
    <property type="evidence" value="ECO:0007669"/>
    <property type="project" value="InterPro"/>
</dbReference>
<evidence type="ECO:0000256" key="2">
    <source>
        <dbReference type="ARBA" id="ARBA00010596"/>
    </source>
</evidence>
<reference evidence="9 10" key="1">
    <citation type="submission" date="2019-12" db="EMBL/GenBank/DDBJ databases">
        <authorList>
            <person name="Alioto T."/>
            <person name="Alioto T."/>
            <person name="Gomez Garrido J."/>
        </authorList>
    </citation>
    <scope>NUCLEOTIDE SEQUENCE [LARGE SCALE GENOMIC DNA]</scope>
</reference>
<dbReference type="EMBL" id="CACTIH010009040">
    <property type="protein sequence ID" value="CAA3020572.1"/>
    <property type="molecule type" value="Genomic_DNA"/>
</dbReference>
<feature type="transmembrane region" description="Helical" evidence="6">
    <location>
        <begin position="156"/>
        <end position="177"/>
    </location>
</feature>